<dbReference type="PANTHER" id="PTHR15249">
    <property type="entry name" value="TRAF FAMILY MEMBER-ASSOCIATED NF-KAPPA-B ACTIVATOR"/>
    <property type="match status" value="1"/>
</dbReference>
<dbReference type="KEGG" id="oml:112145724"/>
<protein>
    <submittedName>
        <fullName evidence="1">Uncharacterized LOC112145724</fullName>
    </submittedName>
</protein>
<proteinExistence type="predicted"/>
<evidence type="ECO:0000313" key="1">
    <source>
        <dbReference type="Ensembl" id="ENSOMEP00000034222.1"/>
    </source>
</evidence>
<dbReference type="STRING" id="30732.ENSOMEP00000018925"/>
<dbReference type="Proteomes" id="UP000261560">
    <property type="component" value="Unplaced"/>
</dbReference>
<dbReference type="RefSeq" id="XP_024126901.1">
    <property type="nucleotide sequence ID" value="XM_024271133.2"/>
</dbReference>
<dbReference type="PANTHER" id="PTHR15249:SF0">
    <property type="entry name" value="TRAF FAMILY MEMBER-ASSOCIATED NF-KAPPA-B ACTIVATOR"/>
    <property type="match status" value="1"/>
</dbReference>
<dbReference type="InterPro" id="IPR039669">
    <property type="entry name" value="TANK"/>
</dbReference>
<dbReference type="OrthoDB" id="8769224at2759"/>
<dbReference type="AlphaFoldDB" id="A0A3B3DVQ9"/>
<dbReference type="RefSeq" id="XP_024126899.1">
    <property type="nucleotide sequence ID" value="XM_024271131.2"/>
</dbReference>
<dbReference type="RefSeq" id="XP_024126902.1">
    <property type="nucleotide sequence ID" value="XM_024271134.2"/>
</dbReference>
<sequence length="210" mass="22957">MEEAYKELYQQFLRLRSLCLRQAAMLHQLTTALQKHQGASVIAGEVGGMNLVPSHDSPVYHYQHPQPLVTDEWKHAPPCGVGHAFGNQGAVSGLLADDMAKLSVDTTNQRKQNVKAENINPFCLDSSVCLEASSGTSKLLRSNYSSEVRTYPMPAGSSPYRMDDCLDPAGGAMLSEVALQSHVCEFCQAVFPGEASTRGDFLRHLHTHVT</sequence>
<dbReference type="GeneID" id="112145724"/>
<reference evidence="1" key="1">
    <citation type="submission" date="2025-05" db="UniProtKB">
        <authorList>
            <consortium name="Ensembl"/>
        </authorList>
    </citation>
    <scope>IDENTIFICATION</scope>
</reference>
<name>A0A3B3DVQ9_ORYME</name>
<dbReference type="Ensembl" id="ENSOMET00000028012.1">
    <property type="protein sequence ID" value="ENSOMEP00000018925.1"/>
    <property type="gene ID" value="ENSOMEG00000020699.1"/>
</dbReference>
<dbReference type="RefSeq" id="XP_024126900.1">
    <property type="nucleotide sequence ID" value="XM_024271132.2"/>
</dbReference>
<evidence type="ECO:0000313" key="2">
    <source>
        <dbReference type="Proteomes" id="UP000261560"/>
    </source>
</evidence>
<dbReference type="Ensembl" id="ENSOMET00000028006.1">
    <property type="protein sequence ID" value="ENSOMEP00000034222.1"/>
    <property type="gene ID" value="ENSOMEG00000020699.1"/>
</dbReference>
<dbReference type="GO" id="GO:0043124">
    <property type="term" value="P:negative regulation of canonical NF-kappaB signal transduction"/>
    <property type="evidence" value="ECO:0007669"/>
    <property type="project" value="InterPro"/>
</dbReference>
<dbReference type="PaxDb" id="30732-ENSOMEP00000018925"/>
<accession>A0A3B3DVQ9</accession>
<organism evidence="1 2">
    <name type="scientific">Oryzias melastigma</name>
    <name type="common">Marine medaka</name>
    <dbReference type="NCBI Taxonomy" id="30732"/>
    <lineage>
        <taxon>Eukaryota</taxon>
        <taxon>Metazoa</taxon>
        <taxon>Chordata</taxon>
        <taxon>Craniata</taxon>
        <taxon>Vertebrata</taxon>
        <taxon>Euteleostomi</taxon>
        <taxon>Actinopterygii</taxon>
        <taxon>Neopterygii</taxon>
        <taxon>Teleostei</taxon>
        <taxon>Neoteleostei</taxon>
        <taxon>Acanthomorphata</taxon>
        <taxon>Ovalentaria</taxon>
        <taxon>Atherinomorphae</taxon>
        <taxon>Beloniformes</taxon>
        <taxon>Adrianichthyidae</taxon>
        <taxon>Oryziinae</taxon>
        <taxon>Oryzias</taxon>
    </lineage>
</organism>
<keyword evidence="2" id="KW-1185">Reference proteome</keyword>
<dbReference type="GeneTree" id="ENSGT00670000099474"/>
<dbReference type="OMA" id="MCHLHTH"/>